<evidence type="ECO:0000256" key="1">
    <source>
        <dbReference type="SAM" id="MobiDB-lite"/>
    </source>
</evidence>
<dbReference type="AlphaFoldDB" id="A0A9E6UNV9"/>
<name>A0A9E6UNV9_9HYPH</name>
<gene>
    <name evidence="2" type="ORF">K6K41_03030</name>
</gene>
<sequence length="140" mass="15625">MSRPKNAEPARDSLKAYRQRAAARSQAYRDRAKVLKRPNPTQVDRAIIIALQTIWAETYAEARREGLDKREALQRPVSLARIGSAAVSHLTRLERADPQEATAMVSRRLRPERRKEPFAGGLKSGDAPVTPSLAVTNRVT</sequence>
<dbReference type="KEGG" id="cmet:K6K41_03030"/>
<feature type="region of interest" description="Disordered" evidence="1">
    <location>
        <begin position="98"/>
        <end position="140"/>
    </location>
</feature>
<feature type="region of interest" description="Disordered" evidence="1">
    <location>
        <begin position="1"/>
        <end position="22"/>
    </location>
</feature>
<keyword evidence="3" id="KW-1185">Reference proteome</keyword>
<feature type="compositionally biased region" description="Basic and acidic residues" evidence="1">
    <location>
        <begin position="1"/>
        <end position="15"/>
    </location>
</feature>
<dbReference type="Proteomes" id="UP000825701">
    <property type="component" value="Chromosome"/>
</dbReference>
<evidence type="ECO:0000313" key="2">
    <source>
        <dbReference type="EMBL" id="QZO00694.1"/>
    </source>
</evidence>
<reference evidence="2" key="1">
    <citation type="submission" date="2021-08" db="EMBL/GenBank/DDBJ databases">
        <authorList>
            <person name="Zhang H."/>
            <person name="Xu M."/>
            <person name="Yu Z."/>
            <person name="Yang L."/>
            <person name="Cai Y."/>
        </authorList>
    </citation>
    <scope>NUCLEOTIDE SEQUENCE</scope>
    <source>
        <strain evidence="2">CHL1</strain>
    </source>
</reference>
<organism evidence="2 3">
    <name type="scientific">Chenggangzhangella methanolivorans</name>
    <dbReference type="NCBI Taxonomy" id="1437009"/>
    <lineage>
        <taxon>Bacteria</taxon>
        <taxon>Pseudomonadati</taxon>
        <taxon>Pseudomonadota</taxon>
        <taxon>Alphaproteobacteria</taxon>
        <taxon>Hyphomicrobiales</taxon>
        <taxon>Methylopilaceae</taxon>
        <taxon>Chenggangzhangella</taxon>
    </lineage>
</organism>
<accession>A0A9E6UNV9</accession>
<dbReference type="RefSeq" id="WP_261403870.1">
    <property type="nucleotide sequence ID" value="NZ_CP081869.1"/>
</dbReference>
<proteinExistence type="predicted"/>
<evidence type="ECO:0000313" key="3">
    <source>
        <dbReference type="Proteomes" id="UP000825701"/>
    </source>
</evidence>
<dbReference type="EMBL" id="CP081869">
    <property type="protein sequence ID" value="QZO00694.1"/>
    <property type="molecule type" value="Genomic_DNA"/>
</dbReference>
<protein>
    <submittedName>
        <fullName evidence="2">Uncharacterized protein</fullName>
    </submittedName>
</protein>